<keyword evidence="5 6" id="KW-0472">Membrane</keyword>
<evidence type="ECO:0000256" key="6">
    <source>
        <dbReference type="SAM" id="Phobius"/>
    </source>
</evidence>
<dbReference type="InterPro" id="IPR011701">
    <property type="entry name" value="MFS"/>
</dbReference>
<dbReference type="InterPro" id="IPR036259">
    <property type="entry name" value="MFS_trans_sf"/>
</dbReference>
<proteinExistence type="predicted"/>
<sequence length="411" mass="41824">MAAGLGRRFWRFWGASFTSNLSDGIALIALPWIATTVTDEAFWVGAVAAAGRLPWLIAAIPAGAVIDRHPRLPTMAAAAVVRAVLWGGLGALALTGGLRLDVLLAAAFALGLAEVCYDTAAVTAIPDLVPRARLEAANGQFRTAEITAQEFLGRPVGGFALTAGIAPALFGSAGICALVAVVLARLHKGERREPPDPGERQSGWRRAGAGVAAIWASPLLRRLVGVTMAFNVAYATILATQVLFAQQTLGLDAAQFGLLMLAAAAGGVVGGQVSGVLAARLPAGWLPMASLSATGCCFLVMAAAPVVPVVAAMLFVSSACVLAYTVSASSLRQRVVPAHLLGRVNAAAGTASWGLATVGMGAGGALVSLAQRRLAESDALRLPYALTAAVILVLVCVAGRPITRLSASAAD</sequence>
<dbReference type="RefSeq" id="WP_245928519.1">
    <property type="nucleotide sequence ID" value="NZ_PYGA01000001.1"/>
</dbReference>
<dbReference type="GO" id="GO:0005886">
    <property type="term" value="C:plasma membrane"/>
    <property type="evidence" value="ECO:0007669"/>
    <property type="project" value="UniProtKB-SubCell"/>
</dbReference>
<dbReference type="SUPFAM" id="SSF103473">
    <property type="entry name" value="MFS general substrate transporter"/>
    <property type="match status" value="1"/>
</dbReference>
<comment type="caution">
    <text evidence="7">The sequence shown here is derived from an EMBL/GenBank/DDBJ whole genome shotgun (WGS) entry which is preliminary data.</text>
</comment>
<feature type="transmembrane region" description="Helical" evidence="6">
    <location>
        <begin position="41"/>
        <end position="60"/>
    </location>
</feature>
<dbReference type="Proteomes" id="UP000240542">
    <property type="component" value="Unassembled WGS sequence"/>
</dbReference>
<dbReference type="Pfam" id="PF07690">
    <property type="entry name" value="MFS_1"/>
    <property type="match status" value="1"/>
</dbReference>
<feature type="transmembrane region" description="Helical" evidence="6">
    <location>
        <begin position="291"/>
        <end position="324"/>
    </location>
</feature>
<feature type="transmembrane region" description="Helical" evidence="6">
    <location>
        <begin position="72"/>
        <end position="94"/>
    </location>
</feature>
<keyword evidence="8" id="KW-1185">Reference proteome</keyword>
<keyword evidence="2" id="KW-1003">Cell membrane</keyword>
<reference evidence="7 8" key="1">
    <citation type="submission" date="2018-03" db="EMBL/GenBank/DDBJ databases">
        <title>Genomic Encyclopedia of Archaeal and Bacterial Type Strains, Phase II (KMG-II): from individual species to whole genera.</title>
        <authorList>
            <person name="Goeker M."/>
        </authorList>
    </citation>
    <scope>NUCLEOTIDE SEQUENCE [LARGE SCALE GENOMIC DNA]</scope>
    <source>
        <strain evidence="7 8">DSM 45312</strain>
    </source>
</reference>
<dbReference type="Gene3D" id="1.20.1250.20">
    <property type="entry name" value="MFS general substrate transporter like domains"/>
    <property type="match status" value="1"/>
</dbReference>
<dbReference type="PANTHER" id="PTHR23513">
    <property type="entry name" value="INTEGRAL MEMBRANE EFFLUX PROTEIN-RELATED"/>
    <property type="match status" value="1"/>
</dbReference>
<feature type="transmembrane region" description="Helical" evidence="6">
    <location>
        <begin position="223"/>
        <end position="244"/>
    </location>
</feature>
<dbReference type="PANTHER" id="PTHR23513:SF6">
    <property type="entry name" value="MAJOR FACILITATOR SUPERFAMILY ASSOCIATED DOMAIN-CONTAINING PROTEIN"/>
    <property type="match status" value="1"/>
</dbReference>
<evidence type="ECO:0000256" key="4">
    <source>
        <dbReference type="ARBA" id="ARBA00022989"/>
    </source>
</evidence>
<feature type="transmembrane region" description="Helical" evidence="6">
    <location>
        <begin position="12"/>
        <end position="35"/>
    </location>
</feature>
<evidence type="ECO:0000256" key="5">
    <source>
        <dbReference type="ARBA" id="ARBA00023136"/>
    </source>
</evidence>
<gene>
    <name evidence="7" type="ORF">CLV63_101361</name>
</gene>
<protein>
    <submittedName>
        <fullName evidence="7">MFS-type transporter involved in bile tolerance (Atg22 family)</fullName>
    </submittedName>
</protein>
<feature type="transmembrane region" description="Helical" evidence="6">
    <location>
        <begin position="382"/>
        <end position="402"/>
    </location>
</feature>
<comment type="subcellular location">
    <subcellularLocation>
        <location evidence="1">Cell membrane</location>
        <topology evidence="1">Multi-pass membrane protein</topology>
    </subcellularLocation>
</comment>
<evidence type="ECO:0000256" key="3">
    <source>
        <dbReference type="ARBA" id="ARBA00022692"/>
    </source>
</evidence>
<dbReference type="AlphaFoldDB" id="A0A2P8DUM4"/>
<evidence type="ECO:0000256" key="1">
    <source>
        <dbReference type="ARBA" id="ARBA00004651"/>
    </source>
</evidence>
<keyword evidence="4 6" id="KW-1133">Transmembrane helix</keyword>
<dbReference type="CDD" id="cd06173">
    <property type="entry name" value="MFS_MefA_like"/>
    <property type="match status" value="1"/>
</dbReference>
<accession>A0A2P8DUM4</accession>
<feature type="transmembrane region" description="Helical" evidence="6">
    <location>
        <begin position="159"/>
        <end position="184"/>
    </location>
</feature>
<name>A0A2P8DUM4_9ACTN</name>
<dbReference type="EMBL" id="PYGA01000001">
    <property type="protein sequence ID" value="PSL00882.1"/>
    <property type="molecule type" value="Genomic_DNA"/>
</dbReference>
<feature type="transmembrane region" description="Helical" evidence="6">
    <location>
        <begin position="256"/>
        <end position="279"/>
    </location>
</feature>
<organism evidence="7 8">
    <name type="scientific">Murinocardiopsis flavida</name>
    <dbReference type="NCBI Taxonomy" id="645275"/>
    <lineage>
        <taxon>Bacteria</taxon>
        <taxon>Bacillati</taxon>
        <taxon>Actinomycetota</taxon>
        <taxon>Actinomycetes</taxon>
        <taxon>Streptosporangiales</taxon>
        <taxon>Nocardiopsidaceae</taxon>
        <taxon>Murinocardiopsis</taxon>
    </lineage>
</organism>
<keyword evidence="3 6" id="KW-0812">Transmembrane</keyword>
<evidence type="ECO:0000256" key="2">
    <source>
        <dbReference type="ARBA" id="ARBA00022475"/>
    </source>
</evidence>
<evidence type="ECO:0000313" key="7">
    <source>
        <dbReference type="EMBL" id="PSL00882.1"/>
    </source>
</evidence>
<evidence type="ECO:0000313" key="8">
    <source>
        <dbReference type="Proteomes" id="UP000240542"/>
    </source>
</evidence>
<dbReference type="GO" id="GO:0022857">
    <property type="term" value="F:transmembrane transporter activity"/>
    <property type="evidence" value="ECO:0007669"/>
    <property type="project" value="InterPro"/>
</dbReference>
<feature type="transmembrane region" description="Helical" evidence="6">
    <location>
        <begin position="344"/>
        <end position="370"/>
    </location>
</feature>